<comment type="function">
    <text evidence="2 10 12">Catalyzes the transfer of a dimethylallyl group onto the adenine at position 37 in tRNAs that read codons beginning with uridine, leading to the formation of N6-(dimethylallyl)adenosine (i(6)A).</text>
</comment>
<evidence type="ECO:0000256" key="13">
    <source>
        <dbReference type="RuleBase" id="RU003785"/>
    </source>
</evidence>
<evidence type="ECO:0000256" key="3">
    <source>
        <dbReference type="ARBA" id="ARBA00005842"/>
    </source>
</evidence>
<keyword evidence="7 10" id="KW-0067">ATP-binding</keyword>
<organism evidence="14 15">
    <name type="scientific">Pacificispira spongiicola</name>
    <dbReference type="NCBI Taxonomy" id="2729598"/>
    <lineage>
        <taxon>Bacteria</taxon>
        <taxon>Pseudomonadati</taxon>
        <taxon>Pseudomonadota</taxon>
        <taxon>Alphaproteobacteria</taxon>
        <taxon>Rhodospirillales</taxon>
        <taxon>Rhodospirillaceae</taxon>
        <taxon>Pacificispira</taxon>
    </lineage>
</organism>
<dbReference type="HAMAP" id="MF_00185">
    <property type="entry name" value="IPP_trans"/>
    <property type="match status" value="1"/>
</dbReference>
<evidence type="ECO:0000313" key="14">
    <source>
        <dbReference type="EMBL" id="NMM44615.1"/>
    </source>
</evidence>
<dbReference type="PANTHER" id="PTHR11088">
    <property type="entry name" value="TRNA DIMETHYLALLYLTRANSFERASE"/>
    <property type="match status" value="1"/>
</dbReference>
<dbReference type="PANTHER" id="PTHR11088:SF60">
    <property type="entry name" value="TRNA DIMETHYLALLYLTRANSFERASE"/>
    <property type="match status" value="1"/>
</dbReference>
<evidence type="ECO:0000256" key="6">
    <source>
        <dbReference type="ARBA" id="ARBA00022741"/>
    </source>
</evidence>
<dbReference type="InterPro" id="IPR039657">
    <property type="entry name" value="Dimethylallyltransferase"/>
</dbReference>
<dbReference type="SUPFAM" id="SSF52540">
    <property type="entry name" value="P-loop containing nucleoside triphosphate hydrolases"/>
    <property type="match status" value="2"/>
</dbReference>
<keyword evidence="6 10" id="KW-0547">Nucleotide-binding</keyword>
<comment type="cofactor">
    <cofactor evidence="1 10">
        <name>Mg(2+)</name>
        <dbReference type="ChEBI" id="CHEBI:18420"/>
    </cofactor>
</comment>
<dbReference type="NCBIfam" id="TIGR00174">
    <property type="entry name" value="miaA"/>
    <property type="match status" value="1"/>
</dbReference>
<dbReference type="GO" id="GO:0052381">
    <property type="term" value="F:tRNA dimethylallyltransferase activity"/>
    <property type="evidence" value="ECO:0007669"/>
    <property type="project" value="UniProtKB-UniRule"/>
</dbReference>
<evidence type="ECO:0000256" key="12">
    <source>
        <dbReference type="RuleBase" id="RU003784"/>
    </source>
</evidence>
<feature type="site" description="Interaction with substrate tRNA" evidence="10">
    <location>
        <position position="106"/>
    </location>
</feature>
<evidence type="ECO:0000313" key="15">
    <source>
        <dbReference type="Proteomes" id="UP000539372"/>
    </source>
</evidence>
<dbReference type="EMBL" id="JABBNT010000002">
    <property type="protein sequence ID" value="NMM44615.1"/>
    <property type="molecule type" value="Genomic_DNA"/>
</dbReference>
<dbReference type="GO" id="GO:0005524">
    <property type="term" value="F:ATP binding"/>
    <property type="evidence" value="ECO:0007669"/>
    <property type="project" value="UniProtKB-UniRule"/>
</dbReference>
<comment type="subunit">
    <text evidence="10">Monomer.</text>
</comment>
<dbReference type="InterPro" id="IPR027417">
    <property type="entry name" value="P-loop_NTPase"/>
</dbReference>
<proteinExistence type="inferred from homology"/>
<dbReference type="Proteomes" id="UP000539372">
    <property type="component" value="Unassembled WGS sequence"/>
</dbReference>
<dbReference type="EC" id="2.5.1.75" evidence="10"/>
<accession>A0A7Y0HEF0</accession>
<dbReference type="Pfam" id="PF01715">
    <property type="entry name" value="IPPT"/>
    <property type="match status" value="1"/>
</dbReference>
<dbReference type="RefSeq" id="WP_169624934.1">
    <property type="nucleotide sequence ID" value="NZ_JABBNT010000002.1"/>
</dbReference>
<comment type="similarity">
    <text evidence="3 10 13">Belongs to the IPP transferase family.</text>
</comment>
<feature type="binding site" evidence="10">
    <location>
        <begin position="15"/>
        <end position="22"/>
    </location>
    <ligand>
        <name>ATP</name>
        <dbReference type="ChEBI" id="CHEBI:30616"/>
    </ligand>
</feature>
<dbReference type="Gene3D" id="3.40.50.300">
    <property type="entry name" value="P-loop containing nucleotide triphosphate hydrolases"/>
    <property type="match status" value="1"/>
</dbReference>
<keyword evidence="8 10" id="KW-0460">Magnesium</keyword>
<comment type="catalytic activity">
    <reaction evidence="9 10 11">
        <text>adenosine(37) in tRNA + dimethylallyl diphosphate = N(6)-dimethylallyladenosine(37) in tRNA + diphosphate</text>
        <dbReference type="Rhea" id="RHEA:26482"/>
        <dbReference type="Rhea" id="RHEA-COMP:10162"/>
        <dbReference type="Rhea" id="RHEA-COMP:10375"/>
        <dbReference type="ChEBI" id="CHEBI:33019"/>
        <dbReference type="ChEBI" id="CHEBI:57623"/>
        <dbReference type="ChEBI" id="CHEBI:74411"/>
        <dbReference type="ChEBI" id="CHEBI:74415"/>
        <dbReference type="EC" id="2.5.1.75"/>
    </reaction>
</comment>
<evidence type="ECO:0000256" key="2">
    <source>
        <dbReference type="ARBA" id="ARBA00003213"/>
    </source>
</evidence>
<protein>
    <recommendedName>
        <fullName evidence="10">tRNA dimethylallyltransferase</fullName>
        <ecNumber evidence="10">2.5.1.75</ecNumber>
    </recommendedName>
    <alternativeName>
        <fullName evidence="10">Dimethylallyl diphosphate:tRNA dimethylallyltransferase</fullName>
        <shortName evidence="10">DMAPP:tRNA dimethylallyltransferase</shortName>
        <shortName evidence="10">DMATase</shortName>
    </alternativeName>
    <alternativeName>
        <fullName evidence="10">Isopentenyl-diphosphate:tRNA isopentenyltransferase</fullName>
        <shortName evidence="10">IPP transferase</shortName>
        <shortName evidence="10">IPPT</shortName>
        <shortName evidence="10">IPTase</shortName>
    </alternativeName>
</protein>
<keyword evidence="4 10" id="KW-0808">Transferase</keyword>
<feature type="region of interest" description="Interaction with substrate tRNA" evidence="10">
    <location>
        <begin position="40"/>
        <end position="43"/>
    </location>
</feature>
<keyword evidence="5 10" id="KW-0819">tRNA processing</keyword>
<dbReference type="GO" id="GO:0006400">
    <property type="term" value="P:tRNA modification"/>
    <property type="evidence" value="ECO:0007669"/>
    <property type="project" value="TreeGrafter"/>
</dbReference>
<keyword evidence="15" id="KW-1185">Reference proteome</keyword>
<evidence type="ECO:0000256" key="11">
    <source>
        <dbReference type="RuleBase" id="RU003783"/>
    </source>
</evidence>
<evidence type="ECO:0000256" key="4">
    <source>
        <dbReference type="ARBA" id="ARBA00022679"/>
    </source>
</evidence>
<reference evidence="14 15" key="1">
    <citation type="submission" date="2020-04" db="EMBL/GenBank/DDBJ databases">
        <title>Rhodospirillaceae bacterium KN72 isolated from deep sea.</title>
        <authorList>
            <person name="Zhang D.-C."/>
        </authorList>
    </citation>
    <scope>NUCLEOTIDE SEQUENCE [LARGE SCALE GENOMIC DNA]</scope>
    <source>
        <strain evidence="14 15">KN72</strain>
    </source>
</reference>
<evidence type="ECO:0000256" key="1">
    <source>
        <dbReference type="ARBA" id="ARBA00001946"/>
    </source>
</evidence>
<evidence type="ECO:0000256" key="7">
    <source>
        <dbReference type="ARBA" id="ARBA00022840"/>
    </source>
</evidence>
<evidence type="ECO:0000256" key="9">
    <source>
        <dbReference type="ARBA" id="ARBA00049563"/>
    </source>
</evidence>
<sequence>MTLSASPSPCLVIFGPTASGKSDLALALADRYRGTIINADSMQIYKDLRLLTARPSVADEAAQPHRLYGVLDGDQVCSAADWRALALTEIEAALAAGRVPILCGGTGFYLKAMVEGLSPMPEIPPDLRADVRARVEALPGAEAWDWLQRIDPVAAARIEPMDKQRISRALEMFEATGRPMTDWQAQPLSGPPPGLSFTTFALNPPRDVLRSRCDLRFDMMMERGALEEVETLLTRNLPSDRPLMRAVGVPELAAHIRGELSRDEAVTRAKAATRQYAKRQSTWLKNQIITSFSKNEQFSKRSEGDFFAFIEENGLIKV</sequence>
<comment type="caution">
    <text evidence="10">Lacks conserved residue(s) required for the propagation of feature annotation.</text>
</comment>
<name>A0A7Y0HEF0_9PROT</name>
<gene>
    <name evidence="10 14" type="primary">miaA</name>
    <name evidence="14" type="ORF">HH303_08990</name>
</gene>
<dbReference type="AlphaFoldDB" id="A0A7Y0HEF0"/>
<evidence type="ECO:0000256" key="10">
    <source>
        <dbReference type="HAMAP-Rule" id="MF_00185"/>
    </source>
</evidence>
<evidence type="ECO:0000256" key="5">
    <source>
        <dbReference type="ARBA" id="ARBA00022694"/>
    </source>
</evidence>
<feature type="site" description="Interaction with substrate tRNA" evidence="10">
    <location>
        <position position="132"/>
    </location>
</feature>
<dbReference type="Gene3D" id="1.10.20.140">
    <property type="match status" value="1"/>
</dbReference>
<comment type="caution">
    <text evidence="14">The sequence shown here is derived from an EMBL/GenBank/DDBJ whole genome shotgun (WGS) entry which is preliminary data.</text>
</comment>
<feature type="binding site" evidence="10">
    <location>
        <begin position="17"/>
        <end position="22"/>
    </location>
    <ligand>
        <name>substrate</name>
    </ligand>
</feature>
<dbReference type="InterPro" id="IPR018022">
    <property type="entry name" value="IPT"/>
</dbReference>
<evidence type="ECO:0000256" key="8">
    <source>
        <dbReference type="ARBA" id="ARBA00022842"/>
    </source>
</evidence>
<feature type="region of interest" description="Interaction with substrate tRNA" evidence="10">
    <location>
        <begin position="164"/>
        <end position="168"/>
    </location>
</feature>